<dbReference type="Pfam" id="PF13340">
    <property type="entry name" value="DUF4096"/>
    <property type="match status" value="1"/>
</dbReference>
<accession>A0A8I1J5V0</accession>
<gene>
    <name evidence="4" type="ORF">JDW19_12875</name>
</gene>
<dbReference type="GO" id="GO:0006313">
    <property type="term" value="P:DNA transposition"/>
    <property type="evidence" value="ECO:0007669"/>
    <property type="project" value="InterPro"/>
</dbReference>
<dbReference type="Proteomes" id="UP000650605">
    <property type="component" value="Unassembled WGS sequence"/>
</dbReference>
<dbReference type="NCBIfam" id="NF033580">
    <property type="entry name" value="transpos_IS5_3"/>
    <property type="match status" value="1"/>
</dbReference>
<keyword evidence="1" id="KW-1133">Transmembrane helix</keyword>
<evidence type="ECO:0000313" key="4">
    <source>
        <dbReference type="EMBL" id="MBM0634011.1"/>
    </source>
</evidence>
<evidence type="ECO:0000256" key="1">
    <source>
        <dbReference type="SAM" id="Phobius"/>
    </source>
</evidence>
<dbReference type="GO" id="GO:0004803">
    <property type="term" value="F:transposase activity"/>
    <property type="evidence" value="ECO:0007669"/>
    <property type="project" value="InterPro"/>
</dbReference>
<keyword evidence="1" id="KW-0812">Transmembrane</keyword>
<comment type="caution">
    <text evidence="4">The sequence shown here is derived from an EMBL/GenBank/DDBJ whole genome shotgun (WGS) entry which is preliminary data.</text>
</comment>
<feature type="domain" description="Transposase IS4-like" evidence="2">
    <location>
        <begin position="93"/>
        <end position="250"/>
    </location>
</feature>
<evidence type="ECO:0000259" key="3">
    <source>
        <dbReference type="Pfam" id="PF13340"/>
    </source>
</evidence>
<proteinExistence type="predicted"/>
<name>A0A8I1J5V0_PAEPO</name>
<evidence type="ECO:0000259" key="2">
    <source>
        <dbReference type="Pfam" id="PF01609"/>
    </source>
</evidence>
<keyword evidence="1" id="KW-0472">Membrane</keyword>
<evidence type="ECO:0000313" key="5">
    <source>
        <dbReference type="Proteomes" id="UP000650605"/>
    </source>
</evidence>
<dbReference type="PANTHER" id="PTHR30007">
    <property type="entry name" value="PHP DOMAIN PROTEIN"/>
    <property type="match status" value="1"/>
</dbReference>
<dbReference type="PANTHER" id="PTHR30007:SF1">
    <property type="entry name" value="BLR1914 PROTEIN"/>
    <property type="match status" value="1"/>
</dbReference>
<reference evidence="4" key="1">
    <citation type="submission" date="2020-12" db="EMBL/GenBank/DDBJ databases">
        <title>Paenibacillus polymyxa LMG 27872: a double-edged sword.</title>
        <authorList>
            <person name="Langendries S."/>
            <person name="Garcia Mendez S."/>
            <person name="Beirinckx S."/>
            <person name="Viaene T."/>
            <person name="Baeyen S."/>
            <person name="Goeminne G."/>
            <person name="Willems A."/>
            <person name="Debode J."/>
            <person name="Goormachtig S."/>
        </authorList>
    </citation>
    <scope>NUCLEOTIDE SEQUENCE</scope>
    <source>
        <strain evidence="4">LMG 27872</strain>
    </source>
</reference>
<dbReference type="EMBL" id="JAEHFQ010000006">
    <property type="protein sequence ID" value="MBM0634011.1"/>
    <property type="molecule type" value="Genomic_DNA"/>
</dbReference>
<feature type="domain" description="Insertion element IS402-like" evidence="3">
    <location>
        <begin position="7"/>
        <end position="80"/>
    </location>
</feature>
<dbReference type="Pfam" id="PF01609">
    <property type="entry name" value="DDE_Tnp_1"/>
    <property type="match status" value="1"/>
</dbReference>
<sequence>MRRRYELTDEEWNIVDPLLPPARKKQGGRPPKDRRQMLNAVLWVARTGTPWRDLPSYYGPWSSAYSFFWRLQKANIWGEILKHVAIEPDWEQVMVDATIVRVHQHGAGAKGGKDRQAIGRSRGGLTTKIHAMVDALGYPLRFELTPGQDHDSVIGYRLLHELDFCPGEVLADRAYDTNAILELLQSRAITPVIPSKRNRRVKRPLDSETYKERHLIECFFNKVKNYRRLATRYEKTAHMFMAFLTLLSIRLWLK</sequence>
<organism evidence="4 5">
    <name type="scientific">Paenibacillus polymyxa</name>
    <name type="common">Bacillus polymyxa</name>
    <dbReference type="NCBI Taxonomy" id="1406"/>
    <lineage>
        <taxon>Bacteria</taxon>
        <taxon>Bacillati</taxon>
        <taxon>Bacillota</taxon>
        <taxon>Bacilli</taxon>
        <taxon>Bacillales</taxon>
        <taxon>Paenibacillaceae</taxon>
        <taxon>Paenibacillus</taxon>
    </lineage>
</organism>
<protein>
    <submittedName>
        <fullName evidence="4">IS5 family transposase</fullName>
    </submittedName>
</protein>
<dbReference type="InterPro" id="IPR002559">
    <property type="entry name" value="Transposase_11"/>
</dbReference>
<dbReference type="GO" id="GO:0003677">
    <property type="term" value="F:DNA binding"/>
    <property type="evidence" value="ECO:0007669"/>
    <property type="project" value="InterPro"/>
</dbReference>
<dbReference type="AlphaFoldDB" id="A0A8I1J5V0"/>
<feature type="transmembrane region" description="Helical" evidence="1">
    <location>
        <begin position="236"/>
        <end position="253"/>
    </location>
</feature>
<dbReference type="InterPro" id="IPR025161">
    <property type="entry name" value="IS402-like_dom"/>
</dbReference>